<evidence type="ECO:0000313" key="2">
    <source>
        <dbReference type="EMBL" id="CAD8341072.1"/>
    </source>
</evidence>
<evidence type="ECO:0000256" key="1">
    <source>
        <dbReference type="SAM" id="Phobius"/>
    </source>
</evidence>
<protein>
    <submittedName>
        <fullName evidence="2">Uncharacterized protein</fullName>
    </submittedName>
</protein>
<dbReference type="AlphaFoldDB" id="A0A7R9ZR68"/>
<name>A0A7R9ZR68_9STRA</name>
<keyword evidence="1" id="KW-0812">Transmembrane</keyword>
<proteinExistence type="predicted"/>
<dbReference type="EMBL" id="HBEF01021346">
    <property type="protein sequence ID" value="CAD8341072.1"/>
    <property type="molecule type" value="Transcribed_RNA"/>
</dbReference>
<sequence length="240" mass="26776">MTLKRAGLPADASTKEIKQLLNYNGISTRGLLERKDLISTMKDVLPPMTREEKFELEQEALMDDPSLLQEREYKFSLAPDGYRFFAAGLGVVNLGGALYLGNLLSQYALYGVQLPSYFGVVQAGYPLLLGYAILFNVVPLARRFWIGARNKEIAERNSNRRRWRERLVARGGSVGRKLKAAATFGTRRKQLQADDVVYDTKQSTEQLKAQRDQTDLDAFDKLLSDGDKDNTGSGGGGVFQ</sequence>
<organism evidence="2">
    <name type="scientific">Craspedostauros australis</name>
    <dbReference type="NCBI Taxonomy" id="1486917"/>
    <lineage>
        <taxon>Eukaryota</taxon>
        <taxon>Sar</taxon>
        <taxon>Stramenopiles</taxon>
        <taxon>Ochrophyta</taxon>
        <taxon>Bacillariophyta</taxon>
        <taxon>Bacillariophyceae</taxon>
        <taxon>Bacillariophycidae</taxon>
        <taxon>Naviculales</taxon>
        <taxon>Naviculaceae</taxon>
        <taxon>Craspedostauros</taxon>
    </lineage>
</organism>
<keyword evidence="1" id="KW-0472">Membrane</keyword>
<keyword evidence="1" id="KW-1133">Transmembrane helix</keyword>
<dbReference type="InterPro" id="IPR044200">
    <property type="entry name" value="At5g03900-like"/>
</dbReference>
<feature type="transmembrane region" description="Helical" evidence="1">
    <location>
        <begin position="120"/>
        <end position="141"/>
    </location>
</feature>
<gene>
    <name evidence="2" type="ORF">CAUS1442_LOCUS13207</name>
</gene>
<dbReference type="PANTHER" id="PTHR47380">
    <property type="entry name" value="OS02G0533000 PROTEIN"/>
    <property type="match status" value="1"/>
</dbReference>
<dbReference type="PANTHER" id="PTHR47380:SF4">
    <property type="entry name" value="OS02G0533000 PROTEIN"/>
    <property type="match status" value="1"/>
</dbReference>
<feature type="transmembrane region" description="Helical" evidence="1">
    <location>
        <begin position="81"/>
        <end position="100"/>
    </location>
</feature>
<reference evidence="2" key="1">
    <citation type="submission" date="2021-01" db="EMBL/GenBank/DDBJ databases">
        <authorList>
            <person name="Corre E."/>
            <person name="Pelletier E."/>
            <person name="Niang G."/>
            <person name="Scheremetjew M."/>
            <person name="Finn R."/>
            <person name="Kale V."/>
            <person name="Holt S."/>
            <person name="Cochrane G."/>
            <person name="Meng A."/>
            <person name="Brown T."/>
            <person name="Cohen L."/>
        </authorList>
    </citation>
    <scope>NUCLEOTIDE SEQUENCE</scope>
    <source>
        <strain evidence="2">CCMP3328</strain>
    </source>
</reference>
<accession>A0A7R9ZR68</accession>